<keyword evidence="1" id="KW-0472">Membrane</keyword>
<dbReference type="EMBL" id="CP077062">
    <property type="protein sequence ID" value="QWZ07562.1"/>
    <property type="molecule type" value="Genomic_DNA"/>
</dbReference>
<reference evidence="2" key="1">
    <citation type="submission" date="2021-06" db="EMBL/GenBank/DDBJ databases">
        <title>Complete genome sequence of Nocardioides sp. G188.</title>
        <authorList>
            <person name="Im W.-T."/>
        </authorList>
    </citation>
    <scope>NUCLEOTIDE SEQUENCE</scope>
    <source>
        <strain evidence="2">G188</strain>
    </source>
</reference>
<evidence type="ECO:0008006" key="4">
    <source>
        <dbReference type="Google" id="ProtNLM"/>
    </source>
</evidence>
<gene>
    <name evidence="2" type="ORF">KRR39_19350</name>
</gene>
<dbReference type="KEGG" id="nps:KRR39_19350"/>
<feature type="transmembrane region" description="Helical" evidence="1">
    <location>
        <begin position="55"/>
        <end position="76"/>
    </location>
</feature>
<proteinExistence type="predicted"/>
<dbReference type="Proteomes" id="UP000683575">
    <property type="component" value="Chromosome"/>
</dbReference>
<dbReference type="RefSeq" id="WP_216939073.1">
    <property type="nucleotide sequence ID" value="NZ_CP077062.1"/>
</dbReference>
<protein>
    <recommendedName>
        <fullName evidence="4">Alkaline shock response membrane anchor protein AmaP</fullName>
    </recommendedName>
</protein>
<sequence length="193" mass="20705">MTRTLVAIDRTVGVLLALALVAGGLLLVDWRLDLVTSLPDGVRISPLLDAAAAPWWPFATAVAAVVLALVGLRWIVAHLPRLGNPDTRLADSSGAGRLNLDTASVARATAADLQSDSVLPQARGRVQVRRGRPTVQLDAHCAPGADVAELRERAEQVTRDMARAFPSGDLPLRVVVDAPRRRDRGRRTTPRVQ</sequence>
<evidence type="ECO:0000313" key="2">
    <source>
        <dbReference type="EMBL" id="QWZ07562.1"/>
    </source>
</evidence>
<feature type="transmembrane region" description="Helical" evidence="1">
    <location>
        <begin position="12"/>
        <end position="32"/>
    </location>
</feature>
<name>A0A975SX65_9ACTN</name>
<keyword evidence="1" id="KW-1133">Transmembrane helix</keyword>
<dbReference type="AlphaFoldDB" id="A0A975SX65"/>
<accession>A0A975SX65</accession>
<evidence type="ECO:0000256" key="1">
    <source>
        <dbReference type="SAM" id="Phobius"/>
    </source>
</evidence>
<organism evidence="2 3">
    <name type="scientific">Nocardioides panacis</name>
    <dbReference type="NCBI Taxonomy" id="2849501"/>
    <lineage>
        <taxon>Bacteria</taxon>
        <taxon>Bacillati</taxon>
        <taxon>Actinomycetota</taxon>
        <taxon>Actinomycetes</taxon>
        <taxon>Propionibacteriales</taxon>
        <taxon>Nocardioidaceae</taxon>
        <taxon>Nocardioides</taxon>
    </lineage>
</organism>
<keyword evidence="1" id="KW-0812">Transmembrane</keyword>
<keyword evidence="3" id="KW-1185">Reference proteome</keyword>
<evidence type="ECO:0000313" key="3">
    <source>
        <dbReference type="Proteomes" id="UP000683575"/>
    </source>
</evidence>